<protein>
    <recommendedName>
        <fullName evidence="3">DUF4406 domain-containing protein</fullName>
    </recommendedName>
</protein>
<sequence>MIIYISGRITGLPFHIAAGRFAIAACRLRDLGHHPVNPIDNGLPRDATWAEHMRADLATLKACDGVCMLRGWEQSRGAQIERRAALKRGMPIYTFSEDRQLIPLTDATNRNPITTTHR</sequence>
<accession>W2CUB7</accession>
<evidence type="ECO:0008006" key="3">
    <source>
        <dbReference type="Google" id="ProtNLM"/>
    </source>
</evidence>
<proteinExistence type="predicted"/>
<dbReference type="InterPro" id="IPR025518">
    <property type="entry name" value="DUF4406"/>
</dbReference>
<dbReference type="Proteomes" id="UP000018874">
    <property type="component" value="Unassembled WGS sequence"/>
</dbReference>
<organism evidence="1 2">
    <name type="scientific">Tannerella sp. oral taxon BU063 isolate Cell 6/7/9</name>
    <dbReference type="NCBI Taxonomy" id="1411021"/>
    <lineage>
        <taxon>Bacteria</taxon>
        <taxon>Pseudomonadati</taxon>
        <taxon>Bacteroidota</taxon>
        <taxon>Bacteroidia</taxon>
        <taxon>Bacteroidales</taxon>
        <taxon>Tannerellaceae</taxon>
        <taxon>Tannerella</taxon>
    </lineage>
</organism>
<evidence type="ECO:0000313" key="2">
    <source>
        <dbReference type="Proteomes" id="UP000018874"/>
    </source>
</evidence>
<dbReference type="AlphaFoldDB" id="W2CUB7"/>
<gene>
    <name evidence="1" type="ORF">T231_03370</name>
</gene>
<reference evidence="1 2" key="1">
    <citation type="submission" date="2013-11" db="EMBL/GenBank/DDBJ databases">
        <title>Single cell genomics of uncultured Tannerella BU063 (oral taxon 286).</title>
        <authorList>
            <person name="Beall C.J."/>
            <person name="Campbell A.G."/>
            <person name="Griffen A.L."/>
            <person name="Podar M."/>
            <person name="Leys E.J."/>
        </authorList>
    </citation>
    <scope>NUCLEOTIDE SEQUENCE [LARGE SCALE GENOMIC DNA]</scope>
    <source>
        <strain evidence="1">Cell 6/7/9</strain>
    </source>
</reference>
<dbReference type="Pfam" id="PF14359">
    <property type="entry name" value="DUF4406"/>
    <property type="match status" value="1"/>
</dbReference>
<dbReference type="Gene3D" id="3.40.50.10400">
    <property type="entry name" value="Hypothetical protein PA1492"/>
    <property type="match status" value="1"/>
</dbReference>
<comment type="caution">
    <text evidence="1">The sequence shown here is derived from an EMBL/GenBank/DDBJ whole genome shotgun (WGS) entry which is preliminary data.</text>
</comment>
<name>W2CUB7_9BACT</name>
<dbReference type="SUPFAM" id="SSF52309">
    <property type="entry name" value="N-(deoxy)ribosyltransferase-like"/>
    <property type="match status" value="1"/>
</dbReference>
<dbReference type="EMBL" id="AYYD01000627">
    <property type="protein sequence ID" value="ETK10750.1"/>
    <property type="molecule type" value="Genomic_DNA"/>
</dbReference>
<keyword evidence="2" id="KW-1185">Reference proteome</keyword>
<dbReference type="PATRIC" id="fig|1411021.3.peg.220"/>
<evidence type="ECO:0000313" key="1">
    <source>
        <dbReference type="EMBL" id="ETK10750.1"/>
    </source>
</evidence>